<evidence type="ECO:0000313" key="1">
    <source>
        <dbReference type="EMBL" id="GAA3745726.1"/>
    </source>
</evidence>
<keyword evidence="2" id="KW-1185">Reference proteome</keyword>
<protein>
    <submittedName>
        <fullName evidence="1">Uncharacterized protein</fullName>
    </submittedName>
</protein>
<proteinExistence type="predicted"/>
<evidence type="ECO:0000313" key="2">
    <source>
        <dbReference type="Proteomes" id="UP001501367"/>
    </source>
</evidence>
<comment type="caution">
    <text evidence="1">The sequence shown here is derived from an EMBL/GenBank/DDBJ whole genome shotgun (WGS) entry which is preliminary data.</text>
</comment>
<dbReference type="EMBL" id="BAABDT010000006">
    <property type="protein sequence ID" value="GAA3745726.1"/>
    <property type="molecule type" value="Genomic_DNA"/>
</dbReference>
<accession>A0ABP7FRQ5</accession>
<name>A0ABP7FRQ5_9FLAO</name>
<reference evidence="2" key="1">
    <citation type="journal article" date="2019" name="Int. J. Syst. Evol. Microbiol.">
        <title>The Global Catalogue of Microorganisms (GCM) 10K type strain sequencing project: providing services to taxonomists for standard genome sequencing and annotation.</title>
        <authorList>
            <consortium name="The Broad Institute Genomics Platform"/>
            <consortium name="The Broad Institute Genome Sequencing Center for Infectious Disease"/>
            <person name="Wu L."/>
            <person name="Ma J."/>
        </authorList>
    </citation>
    <scope>NUCLEOTIDE SEQUENCE [LARGE SCALE GENOMIC DNA]</scope>
    <source>
        <strain evidence="2">JCM 17336</strain>
    </source>
</reference>
<gene>
    <name evidence="1" type="ORF">GCM10022422_32430</name>
</gene>
<sequence length="52" mass="6018">MLIDNNIKRLGILGNNTVNNVEQTTFKKEQIPTYYIINLAEQLSVKIKIEIK</sequence>
<dbReference type="Proteomes" id="UP001501367">
    <property type="component" value="Unassembled WGS sequence"/>
</dbReference>
<organism evidence="1 2">
    <name type="scientific">Flavobacterium ginsengisoli</name>
    <dbReference type="NCBI Taxonomy" id="871694"/>
    <lineage>
        <taxon>Bacteria</taxon>
        <taxon>Pseudomonadati</taxon>
        <taxon>Bacteroidota</taxon>
        <taxon>Flavobacteriia</taxon>
        <taxon>Flavobacteriales</taxon>
        <taxon>Flavobacteriaceae</taxon>
        <taxon>Flavobacterium</taxon>
    </lineage>
</organism>